<evidence type="ECO:0000313" key="2">
    <source>
        <dbReference type="Proteomes" id="UP000655420"/>
    </source>
</evidence>
<proteinExistence type="predicted"/>
<keyword evidence="2" id="KW-1185">Reference proteome</keyword>
<reference evidence="1" key="1">
    <citation type="submission" date="2020-12" db="EMBL/GenBank/DDBJ databases">
        <title>Bacterial taxonomy.</title>
        <authorList>
            <person name="Pan X."/>
        </authorList>
    </citation>
    <scope>NUCLEOTIDE SEQUENCE</scope>
    <source>
        <strain evidence="1">M0105</strain>
    </source>
</reference>
<dbReference type="AlphaFoldDB" id="A0A8J7SH76"/>
<evidence type="ECO:0000313" key="1">
    <source>
        <dbReference type="EMBL" id="MBK0399515.1"/>
    </source>
</evidence>
<dbReference type="EMBL" id="JAEHHL010000006">
    <property type="protein sequence ID" value="MBK0399515.1"/>
    <property type="molecule type" value="Genomic_DNA"/>
</dbReference>
<comment type="caution">
    <text evidence="1">The sequence shown here is derived from an EMBL/GenBank/DDBJ whole genome shotgun (WGS) entry which is preliminary data.</text>
</comment>
<dbReference type="Proteomes" id="UP000655420">
    <property type="component" value="Unassembled WGS sequence"/>
</dbReference>
<name>A0A8J7SH76_9RHOB</name>
<protein>
    <submittedName>
        <fullName evidence="1">Uncharacterized protein</fullName>
    </submittedName>
</protein>
<organism evidence="1 2">
    <name type="scientific">Thermohalobaculum xanthum</name>
    <dbReference type="NCBI Taxonomy" id="2753746"/>
    <lineage>
        <taxon>Bacteria</taxon>
        <taxon>Pseudomonadati</taxon>
        <taxon>Pseudomonadota</taxon>
        <taxon>Alphaproteobacteria</taxon>
        <taxon>Rhodobacterales</taxon>
        <taxon>Paracoccaceae</taxon>
        <taxon>Thermohalobaculum</taxon>
    </lineage>
</organism>
<accession>A0A8J7SH76</accession>
<gene>
    <name evidence="1" type="ORF">H0I76_09955</name>
</gene>
<sequence>MLNPVESVPGPESIRDAHSILLDATNYCGALDRMKAALCAARWFADADDAGTVGNNDLNALRTIIGGAMEAYGEHAAALEEARKAIASD</sequence>
<dbReference type="RefSeq" id="WP_200609725.1">
    <property type="nucleotide sequence ID" value="NZ_JAEHHL010000006.1"/>
</dbReference>